<reference evidence="4" key="1">
    <citation type="submission" date="2023-01" db="EMBL/GenBank/DDBJ databases">
        <title>Metagenome sequencing of chrysophaentin producing Chrysophaeum taylorii.</title>
        <authorList>
            <person name="Davison J."/>
            <person name="Bewley C."/>
        </authorList>
    </citation>
    <scope>NUCLEOTIDE SEQUENCE</scope>
    <source>
        <strain evidence="4">NIES-1699</strain>
    </source>
</reference>
<organism evidence="4 5">
    <name type="scientific">Chrysophaeum taylorii</name>
    <dbReference type="NCBI Taxonomy" id="2483200"/>
    <lineage>
        <taxon>Eukaryota</taxon>
        <taxon>Sar</taxon>
        <taxon>Stramenopiles</taxon>
        <taxon>Ochrophyta</taxon>
        <taxon>Pelagophyceae</taxon>
        <taxon>Pelagomonadales</taxon>
        <taxon>Pelagomonadaceae</taxon>
        <taxon>Chrysophaeum</taxon>
    </lineage>
</organism>
<keyword evidence="2" id="KW-0456">Lyase</keyword>
<sequence>MTDTYGLHPSEWGDLITPKFAQLNQNLYVINNNGARNTALRHGIRRGWAWTLPFDGNCFFTLEKWSALVSELDAAALRNVAYIAVPLVRTTVATLRKRDNAPPGLAANPERGEPQLAFSSAARLRFDPTVPYGHRPKVSMLWKLGVPGVWDSWNHDAVFRAEKKCEYIGVKRKVKPPSVCRRSLPEVDDEAANATLSTDEAVVFRLPDVWTKSAVSGDDYSSRHQRRDARDLGVKIRLDSINRAIVSSSRDASVFVKPLFFNVFSMEAMRHGGKLRRPSSAAFDGAARAYEMMSNVTLFALAHFYSGDPRFSEKSVRLVRAWFLDPKTRMPPTKSFSRCSAPTNRGGASYMKELTYALDAVALVERTTAWTQRDAIGMQRWCAKYLDSLATSRDRTLKNSQSWWYVLQYAAVARCVDSNNATTRQLQEFVAAQVARFLTPTYVDVDGILLYEIGRTRSLQNHFVGSHALVLAWRLLQNLGDVTSADAVADVLRRTAAVIDVTLRSVPRNCDIDHQAAHITTVRRAKLLEDACEIGIDLARESATPLCQWAFDLDAEFGATLSMCWRRHARSTPPGHRDVSPPFPTAAIEEFEWPPLLPSDPDSQQHLFPFQNTMW</sequence>
<keyword evidence="5" id="KW-1185">Reference proteome</keyword>
<gene>
    <name evidence="4" type="ORF">CTAYLR_003616</name>
</gene>
<dbReference type="Proteomes" id="UP001230188">
    <property type="component" value="Unassembled WGS sequence"/>
</dbReference>
<evidence type="ECO:0000313" key="4">
    <source>
        <dbReference type="EMBL" id="KAJ8602241.1"/>
    </source>
</evidence>
<dbReference type="EMBL" id="JAQMWT010000388">
    <property type="protein sequence ID" value="KAJ8602241.1"/>
    <property type="molecule type" value="Genomic_DNA"/>
</dbReference>
<dbReference type="InterPro" id="IPR008397">
    <property type="entry name" value="Alginate_lyase_dom"/>
</dbReference>
<dbReference type="AlphaFoldDB" id="A0AAD7UC57"/>
<dbReference type="SUPFAM" id="SSF48230">
    <property type="entry name" value="Chondroitin AC/alginate lyase"/>
    <property type="match status" value="1"/>
</dbReference>
<dbReference type="Gene3D" id="1.50.10.100">
    <property type="entry name" value="Chondroitin AC/alginate lyase"/>
    <property type="match status" value="1"/>
</dbReference>
<name>A0AAD7UC57_9STRA</name>
<keyword evidence="1" id="KW-0732">Signal</keyword>
<proteinExistence type="predicted"/>
<evidence type="ECO:0000256" key="2">
    <source>
        <dbReference type="ARBA" id="ARBA00023239"/>
    </source>
</evidence>
<feature type="domain" description="Alginate lyase" evidence="3">
    <location>
        <begin position="285"/>
        <end position="481"/>
    </location>
</feature>
<protein>
    <recommendedName>
        <fullName evidence="3">Alginate lyase domain-containing protein</fullName>
    </recommendedName>
</protein>
<accession>A0AAD7UC57</accession>
<evidence type="ECO:0000256" key="1">
    <source>
        <dbReference type="ARBA" id="ARBA00022729"/>
    </source>
</evidence>
<evidence type="ECO:0000259" key="3">
    <source>
        <dbReference type="Pfam" id="PF05426"/>
    </source>
</evidence>
<dbReference type="InterPro" id="IPR008929">
    <property type="entry name" value="Chondroitin_lyas"/>
</dbReference>
<evidence type="ECO:0000313" key="5">
    <source>
        <dbReference type="Proteomes" id="UP001230188"/>
    </source>
</evidence>
<dbReference type="Pfam" id="PF05426">
    <property type="entry name" value="Alginate_lyase"/>
    <property type="match status" value="1"/>
</dbReference>
<comment type="caution">
    <text evidence="4">The sequence shown here is derived from an EMBL/GenBank/DDBJ whole genome shotgun (WGS) entry which is preliminary data.</text>
</comment>
<dbReference type="GO" id="GO:0016829">
    <property type="term" value="F:lyase activity"/>
    <property type="evidence" value="ECO:0007669"/>
    <property type="project" value="UniProtKB-KW"/>
</dbReference>